<dbReference type="Proteomes" id="UP000064514">
    <property type="component" value="Unassembled WGS sequence"/>
</dbReference>
<dbReference type="PANTHER" id="PTHR46558:SF4">
    <property type="entry name" value="DNA-BIDING PHAGE PROTEIN"/>
    <property type="match status" value="1"/>
</dbReference>
<dbReference type="RefSeq" id="WP_059393856.1">
    <property type="nucleotide sequence ID" value="NZ_CAUZLZ010000004.1"/>
</dbReference>
<proteinExistence type="predicted"/>
<feature type="transmembrane region" description="Helical" evidence="2">
    <location>
        <begin position="136"/>
        <end position="154"/>
    </location>
</feature>
<feature type="domain" description="HTH cro/C1-type" evidence="3">
    <location>
        <begin position="7"/>
        <end position="61"/>
    </location>
</feature>
<dbReference type="InterPro" id="IPR010982">
    <property type="entry name" value="Lambda_DNA-bd_dom_sf"/>
</dbReference>
<dbReference type="InterPro" id="IPR001387">
    <property type="entry name" value="Cro/C1-type_HTH"/>
</dbReference>
<keyword evidence="2" id="KW-0812">Transmembrane</keyword>
<keyword evidence="1" id="KW-0238">DNA-binding</keyword>
<feature type="transmembrane region" description="Helical" evidence="2">
    <location>
        <begin position="85"/>
        <end position="104"/>
    </location>
</feature>
<reference evidence="4" key="1">
    <citation type="journal article" date="2015" name="BMC Genomics">
        <title>Comparative genomics of Fructobacillus spp. and Leuconostoc spp. reveals niche-specific evolution of Fructobacillus spp.</title>
        <authorList>
            <person name="Endo A."/>
            <person name="Tanizawa Y."/>
            <person name="Tanaka N."/>
            <person name="Maeno S."/>
            <person name="Kumar H."/>
            <person name="Shiwa Y."/>
            <person name="Okada S."/>
            <person name="Yoshikawa H."/>
            <person name="Dicks L."/>
            <person name="Nakagawa J."/>
            <person name="Arita M."/>
        </authorList>
    </citation>
    <scope>NUCLEOTIDE SEQUENCE [LARGE SCALE GENOMIC DNA]</scope>
    <source>
        <strain evidence="4">F214-1</strain>
    </source>
</reference>
<sequence length="172" mass="19665">MTAGNNIKFYREKNGLTQKELSQQIHVSRQTISNWENGISYPDIESTVIMSSIFNCSLDELLNRNYALVVKKLRIKKIVQKVNKYGTLLFLIANMITLFINFTIGRKLSWSLIPLASSILVVTFIQTFCRVQRSPLLKATLLSYLPMLVLFFAIELNTASMDFYNTIEAVSL</sequence>
<name>A0A3F3H1H4_9LACO</name>
<accession>A0A3F3H1H4</accession>
<dbReference type="GO" id="GO:0003677">
    <property type="term" value="F:DNA binding"/>
    <property type="evidence" value="ECO:0007669"/>
    <property type="project" value="UniProtKB-KW"/>
</dbReference>
<dbReference type="STRING" id="709323.GCA_001047135_00995"/>
<evidence type="ECO:0000313" key="4">
    <source>
        <dbReference type="EMBL" id="GAP04444.1"/>
    </source>
</evidence>
<organism evidence="4">
    <name type="scientific">Fructobacillus tropaeoli</name>
    <dbReference type="NCBI Taxonomy" id="709323"/>
    <lineage>
        <taxon>Bacteria</taxon>
        <taxon>Bacillati</taxon>
        <taxon>Bacillota</taxon>
        <taxon>Bacilli</taxon>
        <taxon>Lactobacillales</taxon>
        <taxon>Lactobacillaceae</taxon>
        <taxon>Fructobacillus</taxon>
    </lineage>
</organism>
<protein>
    <recommendedName>
        <fullName evidence="3">HTH cro/C1-type domain-containing protein</fullName>
    </recommendedName>
</protein>
<dbReference type="SMART" id="SM00530">
    <property type="entry name" value="HTH_XRE"/>
    <property type="match status" value="1"/>
</dbReference>
<dbReference type="PROSITE" id="PS50943">
    <property type="entry name" value="HTH_CROC1"/>
    <property type="match status" value="1"/>
</dbReference>
<dbReference type="EMBL" id="DF968081">
    <property type="protein sequence ID" value="GAP04444.1"/>
    <property type="molecule type" value="Genomic_DNA"/>
</dbReference>
<evidence type="ECO:0000256" key="2">
    <source>
        <dbReference type="SAM" id="Phobius"/>
    </source>
</evidence>
<dbReference type="SUPFAM" id="SSF47413">
    <property type="entry name" value="lambda repressor-like DNA-binding domains"/>
    <property type="match status" value="1"/>
</dbReference>
<evidence type="ECO:0000259" key="3">
    <source>
        <dbReference type="PROSITE" id="PS50943"/>
    </source>
</evidence>
<gene>
    <name evidence="4" type="ORF">FTRO_0041880</name>
</gene>
<dbReference type="CDD" id="cd00093">
    <property type="entry name" value="HTH_XRE"/>
    <property type="match status" value="1"/>
</dbReference>
<dbReference type="Gene3D" id="1.10.260.40">
    <property type="entry name" value="lambda repressor-like DNA-binding domains"/>
    <property type="match status" value="1"/>
</dbReference>
<evidence type="ECO:0000256" key="1">
    <source>
        <dbReference type="ARBA" id="ARBA00023125"/>
    </source>
</evidence>
<dbReference type="Pfam" id="PF01381">
    <property type="entry name" value="HTH_3"/>
    <property type="match status" value="1"/>
</dbReference>
<dbReference type="AlphaFoldDB" id="A0A3F3H1H4"/>
<keyword evidence="2" id="KW-1133">Transmembrane helix</keyword>
<keyword evidence="2" id="KW-0472">Membrane</keyword>
<feature type="transmembrane region" description="Helical" evidence="2">
    <location>
        <begin position="110"/>
        <end position="129"/>
    </location>
</feature>
<dbReference type="PANTHER" id="PTHR46558">
    <property type="entry name" value="TRACRIPTIONAL REGULATORY PROTEIN-RELATED-RELATED"/>
    <property type="match status" value="1"/>
</dbReference>